<dbReference type="EMBL" id="KT321317">
    <property type="protein sequence ID" value="ALA45519.1"/>
    <property type="molecule type" value="Genomic_DNA"/>
</dbReference>
<proteinExistence type="predicted"/>
<dbReference type="KEGG" id="vg:26648380"/>
<organism evidence="2 3">
    <name type="scientific">Achromobacter phage phiAxp-3</name>
    <dbReference type="NCBI Taxonomy" id="1664247"/>
    <lineage>
        <taxon>Viruses</taxon>
        <taxon>Duplodnaviria</taxon>
        <taxon>Heunggongvirae</taxon>
        <taxon>Uroviricota</taxon>
        <taxon>Caudoviricetes</taxon>
        <taxon>Schitoviridae</taxon>
        <taxon>Rothmandenesvirinae</taxon>
        <taxon>Dongdastvirus</taxon>
        <taxon>Dongdastvirus Axp3</taxon>
    </lineage>
</organism>
<protein>
    <submittedName>
        <fullName evidence="2">Single-stranded DNA-binding protein</fullName>
    </submittedName>
</protein>
<evidence type="ECO:0000256" key="1">
    <source>
        <dbReference type="SAM" id="MobiDB-lite"/>
    </source>
</evidence>
<feature type="compositionally biased region" description="Low complexity" evidence="1">
    <location>
        <begin position="226"/>
        <end position="247"/>
    </location>
</feature>
<dbReference type="GO" id="GO:0003677">
    <property type="term" value="F:DNA binding"/>
    <property type="evidence" value="ECO:0007669"/>
    <property type="project" value="UniProtKB-KW"/>
</dbReference>
<gene>
    <name evidence="2" type="ORF">ADP65_00050</name>
</gene>
<dbReference type="RefSeq" id="YP_009208702.1">
    <property type="nucleotide sequence ID" value="NC_028908.2"/>
</dbReference>
<dbReference type="OrthoDB" id="8347at10239"/>
<accession>A0A0K2FI26</accession>
<evidence type="ECO:0000313" key="3">
    <source>
        <dbReference type="Proteomes" id="UP000203117"/>
    </source>
</evidence>
<dbReference type="GeneID" id="26648380"/>
<feature type="compositionally biased region" description="Basic and acidic residues" evidence="1">
    <location>
        <begin position="215"/>
        <end position="225"/>
    </location>
</feature>
<keyword evidence="3" id="KW-1185">Reference proteome</keyword>
<reference evidence="2" key="1">
    <citation type="submission" date="2016-02" db="EMBL/GenBank/DDBJ databases">
        <authorList>
            <person name="Zhao X."/>
        </authorList>
    </citation>
    <scope>NUCLEOTIDE SEQUENCE</scope>
</reference>
<sequence>MSNLFGNLKEKTQNMEAAQDRIGGGGFILDTDIYEMTVKVAYVGKAKSGADYMSVILTREGSDTEYREDLYFTSGNDKGNTPYYVKGDKQLPLPGYTVVSDLCLVLGGVPLEETEFEEKTVNVYDFDQKKELPKSVMVPTALVNGKCLVAIQKALETKQAKNAQGVYVDTDETRETNSIEKIMDLESRLTVVEAMAQATEPVYHDAWLEKNKGKVYDKTKKKGDGKPAPGGAAGAPPKAAGAAAPAARPSLFGKK</sequence>
<name>A0A0K2FI26_9CAUD</name>
<dbReference type="Proteomes" id="UP000203117">
    <property type="component" value="Segment"/>
</dbReference>
<evidence type="ECO:0000313" key="2">
    <source>
        <dbReference type="EMBL" id="ALA45519.1"/>
    </source>
</evidence>
<feature type="region of interest" description="Disordered" evidence="1">
    <location>
        <begin position="215"/>
        <end position="255"/>
    </location>
</feature>
<keyword evidence="2" id="KW-0238">DNA-binding</keyword>